<sequence>MRKKGKSYQKVPPYKRYGASKPSNVNLSKKKKRPSLFMILFGIFFSSVSYCFDIHKIRHYYIYPYH</sequence>
<reference evidence="1 2" key="1">
    <citation type="submission" date="2017-05" db="EMBL/GenBank/DDBJ databases">
        <authorList>
            <person name="Varghese N."/>
            <person name="Submissions S."/>
        </authorList>
    </citation>
    <scope>NUCLEOTIDE SEQUENCE [LARGE SCALE GENOMIC DNA]</scope>
    <source>
        <strain evidence="1 2">DSM 18015</strain>
    </source>
</reference>
<keyword evidence="2" id="KW-1185">Reference proteome</keyword>
<name>A0ABY1R0J2_9FLAO</name>
<evidence type="ECO:0000313" key="2">
    <source>
        <dbReference type="Proteomes" id="UP001158050"/>
    </source>
</evidence>
<comment type="caution">
    <text evidence="1">The sequence shown here is derived from an EMBL/GenBank/DDBJ whole genome shotgun (WGS) entry which is preliminary data.</text>
</comment>
<protein>
    <submittedName>
        <fullName evidence="1">Uncharacterized protein</fullName>
    </submittedName>
</protein>
<evidence type="ECO:0000313" key="1">
    <source>
        <dbReference type="EMBL" id="SMP88268.1"/>
    </source>
</evidence>
<proteinExistence type="predicted"/>
<organism evidence="1 2">
    <name type="scientific">Epilithonimonas pallida</name>
    <dbReference type="NCBI Taxonomy" id="373671"/>
    <lineage>
        <taxon>Bacteria</taxon>
        <taxon>Pseudomonadati</taxon>
        <taxon>Bacteroidota</taxon>
        <taxon>Flavobacteriia</taxon>
        <taxon>Flavobacteriales</taxon>
        <taxon>Weeksellaceae</taxon>
        <taxon>Chryseobacterium group</taxon>
        <taxon>Epilithonimonas</taxon>
    </lineage>
</organism>
<gene>
    <name evidence="1" type="ORF">SAMN05421679_101456</name>
</gene>
<dbReference type="Proteomes" id="UP001158050">
    <property type="component" value="Unassembled WGS sequence"/>
</dbReference>
<accession>A0ABY1R0J2</accession>
<dbReference type="EMBL" id="FXUO01000001">
    <property type="protein sequence ID" value="SMP88268.1"/>
    <property type="molecule type" value="Genomic_DNA"/>
</dbReference>